<dbReference type="EMBL" id="RYZH01000070">
    <property type="protein sequence ID" value="RUL82531.1"/>
    <property type="molecule type" value="Genomic_DNA"/>
</dbReference>
<dbReference type="Gene3D" id="2.60.40.420">
    <property type="entry name" value="Cupredoxins - blue copper proteins"/>
    <property type="match status" value="1"/>
</dbReference>
<accession>A0A432MD33</accession>
<dbReference type="Gene3D" id="2.60.40.1120">
    <property type="entry name" value="Carboxypeptidase-like, regulatory domain"/>
    <property type="match status" value="1"/>
</dbReference>
<protein>
    <recommendedName>
        <fullName evidence="4">Rhamnogalacturonan lyase domain-containing protein</fullName>
    </recommendedName>
</protein>
<dbReference type="OrthoDB" id="274610at2"/>
<dbReference type="SUPFAM" id="SSF49464">
    <property type="entry name" value="Carboxypeptidase regulatory domain-like"/>
    <property type="match status" value="1"/>
</dbReference>
<dbReference type="Pfam" id="PF13620">
    <property type="entry name" value="CarboxypepD_reg"/>
    <property type="match status" value="1"/>
</dbReference>
<evidence type="ECO:0000313" key="2">
    <source>
        <dbReference type="EMBL" id="RUL82531.1"/>
    </source>
</evidence>
<keyword evidence="1" id="KW-0732">Signal</keyword>
<dbReference type="InterPro" id="IPR008972">
    <property type="entry name" value="Cupredoxin"/>
</dbReference>
<dbReference type="InterPro" id="IPR008969">
    <property type="entry name" value="CarboxyPept-like_regulatory"/>
</dbReference>
<dbReference type="RefSeq" id="WP_126727871.1">
    <property type="nucleotide sequence ID" value="NZ_RYZH01000070.1"/>
</dbReference>
<evidence type="ECO:0008006" key="4">
    <source>
        <dbReference type="Google" id="ProtNLM"/>
    </source>
</evidence>
<organism evidence="2 3">
    <name type="scientific">Tautonia sociabilis</name>
    <dbReference type="NCBI Taxonomy" id="2080755"/>
    <lineage>
        <taxon>Bacteria</taxon>
        <taxon>Pseudomonadati</taxon>
        <taxon>Planctomycetota</taxon>
        <taxon>Planctomycetia</taxon>
        <taxon>Isosphaerales</taxon>
        <taxon>Isosphaeraceae</taxon>
        <taxon>Tautonia</taxon>
    </lineage>
</organism>
<comment type="caution">
    <text evidence="2">The sequence shown here is derived from an EMBL/GenBank/DDBJ whole genome shotgun (WGS) entry which is preliminary data.</text>
</comment>
<reference evidence="2 3" key="2">
    <citation type="submission" date="2019-01" db="EMBL/GenBank/DDBJ databases">
        <title>Tautonia sociabilis, a novel thermotolerant planctomycete of Isosphaeraceae family, isolated from a 4000 m deep subterranean habitat.</title>
        <authorList>
            <person name="Kovaleva O.L."/>
            <person name="Elcheninov A.G."/>
            <person name="Van Heerden E."/>
            <person name="Toshchakov S.V."/>
            <person name="Novikov A."/>
            <person name="Bonch-Osmolovskaya E.A."/>
            <person name="Kublanov I.V."/>
        </authorList>
    </citation>
    <scope>NUCLEOTIDE SEQUENCE [LARGE SCALE GENOMIC DNA]</scope>
    <source>
        <strain evidence="2 3">GM2012</strain>
    </source>
</reference>
<dbReference type="SUPFAM" id="SSF49503">
    <property type="entry name" value="Cupredoxins"/>
    <property type="match status" value="1"/>
</dbReference>
<dbReference type="AlphaFoldDB" id="A0A432MD33"/>
<evidence type="ECO:0000313" key="3">
    <source>
        <dbReference type="Proteomes" id="UP000280296"/>
    </source>
</evidence>
<feature type="chain" id="PRO_5019553038" description="Rhamnogalacturonan lyase domain-containing protein" evidence="1">
    <location>
        <begin position="21"/>
        <end position="257"/>
    </location>
</feature>
<keyword evidence="3" id="KW-1185">Reference proteome</keyword>
<feature type="signal peptide" evidence="1">
    <location>
        <begin position="1"/>
        <end position="20"/>
    </location>
</feature>
<name>A0A432MD33_9BACT</name>
<dbReference type="Proteomes" id="UP000280296">
    <property type="component" value="Unassembled WGS sequence"/>
</dbReference>
<reference evidence="2 3" key="1">
    <citation type="submission" date="2018-12" db="EMBL/GenBank/DDBJ databases">
        <authorList>
            <person name="Toschakov S.V."/>
        </authorList>
    </citation>
    <scope>NUCLEOTIDE SEQUENCE [LARGE SCALE GENOMIC DNA]</scope>
    <source>
        <strain evidence="2 3">GM2012</strain>
    </source>
</reference>
<proteinExistence type="predicted"/>
<evidence type="ECO:0000256" key="1">
    <source>
        <dbReference type="SAM" id="SignalP"/>
    </source>
</evidence>
<sequence>MQWRWIGIAAALLWASTWWASVGAAGPDDRAETAPRHDGRSAAVEGLVTYTGPLLEPIPISEAGTERHPIEVDPQTKGLKDAVVWLEGVPDAGLSDRSAEQEPAVIDQVNYFFVPHVLPVEAGRPVEFRNSDIANHGITASSLNADNRFNVTTPPGGSYTHRFEATRYPVAIGCPIHAAMSAWIYVFDHPYHAVTDAEGSFRIPAVPPGRYTLHVRHADGGMSERREVVVGTDRPTRIRVAFDGEDMKAGERAKSDR</sequence>
<gene>
    <name evidence="2" type="ORF">TsocGM_23345</name>
</gene>